<reference evidence="10" key="1">
    <citation type="submission" date="2016-04" db="EMBL/GenBank/DDBJ databases">
        <authorList>
            <person name="Evans L.H."/>
            <person name="Alamgir A."/>
            <person name="Owens N."/>
            <person name="Weber N.D."/>
            <person name="Virtaneva K."/>
            <person name="Barbian K."/>
            <person name="Babar A."/>
            <person name="Rosenke K."/>
        </authorList>
    </citation>
    <scope>NUCLEOTIDE SEQUENCE [LARGE SCALE GENOMIC DNA]</scope>
    <source>
        <strain evidence="10">CBS 101.48</strain>
    </source>
</reference>
<evidence type="ECO:0000313" key="10">
    <source>
        <dbReference type="EMBL" id="SAM01042.1"/>
    </source>
</evidence>
<dbReference type="Proteomes" id="UP000078561">
    <property type="component" value="Unassembled WGS sequence"/>
</dbReference>
<organism evidence="10">
    <name type="scientific">Absidia glauca</name>
    <name type="common">Pin mould</name>
    <dbReference type="NCBI Taxonomy" id="4829"/>
    <lineage>
        <taxon>Eukaryota</taxon>
        <taxon>Fungi</taxon>
        <taxon>Fungi incertae sedis</taxon>
        <taxon>Mucoromycota</taxon>
        <taxon>Mucoromycotina</taxon>
        <taxon>Mucoromycetes</taxon>
        <taxon>Mucorales</taxon>
        <taxon>Cunninghamellaceae</taxon>
        <taxon>Absidia</taxon>
    </lineage>
</organism>
<feature type="domain" description="Amino acid transporter transmembrane" evidence="9">
    <location>
        <begin position="37"/>
        <end position="394"/>
    </location>
</feature>
<feature type="transmembrane region" description="Helical" evidence="8">
    <location>
        <begin position="430"/>
        <end position="453"/>
    </location>
</feature>
<evidence type="ECO:0000256" key="3">
    <source>
        <dbReference type="ARBA" id="ARBA00022448"/>
    </source>
</evidence>
<dbReference type="OMA" id="MEVAGEM"/>
<dbReference type="Pfam" id="PF01490">
    <property type="entry name" value="Aa_trans"/>
    <property type="match status" value="1"/>
</dbReference>
<feature type="transmembrane region" description="Helical" evidence="8">
    <location>
        <begin position="71"/>
        <end position="93"/>
    </location>
</feature>
<evidence type="ECO:0000313" key="11">
    <source>
        <dbReference type="Proteomes" id="UP000078561"/>
    </source>
</evidence>
<comment type="similarity">
    <text evidence="2">Belongs to the amino acid/polyamine transporter 2 family.</text>
</comment>
<dbReference type="GO" id="GO:0015179">
    <property type="term" value="F:L-amino acid transmembrane transporter activity"/>
    <property type="evidence" value="ECO:0007669"/>
    <property type="project" value="TreeGrafter"/>
</dbReference>
<feature type="transmembrane region" description="Helical" evidence="8">
    <location>
        <begin position="298"/>
        <end position="319"/>
    </location>
</feature>
<feature type="transmembrane region" description="Helical" evidence="8">
    <location>
        <begin position="114"/>
        <end position="136"/>
    </location>
</feature>
<evidence type="ECO:0000256" key="5">
    <source>
        <dbReference type="ARBA" id="ARBA00022970"/>
    </source>
</evidence>
<dbReference type="AlphaFoldDB" id="A0A168NRA0"/>
<evidence type="ECO:0000256" key="7">
    <source>
        <dbReference type="ARBA" id="ARBA00023136"/>
    </source>
</evidence>
<keyword evidence="6 8" id="KW-1133">Transmembrane helix</keyword>
<comment type="subcellular location">
    <subcellularLocation>
        <location evidence="1">Membrane</location>
        <topology evidence="1">Multi-pass membrane protein</topology>
    </subcellularLocation>
</comment>
<feature type="transmembrane region" description="Helical" evidence="8">
    <location>
        <begin position="186"/>
        <end position="206"/>
    </location>
</feature>
<name>A0A168NRA0_ABSGL</name>
<proteinExistence type="inferred from homology"/>
<sequence length="454" mass="49223">MTLIETVQDTNVEEQGVVMTSADLDLAQSTQLGYGTRNVVEVSLNIVNATVGAGVIGLPFALALAGFAPGLVLSIIVGIMTTGAIYSMIVCGLKVGVYSFAGLAEYTMGQFGFYTLNFMLFIQSAGSCISYFILVADTLPVLLSIYVPQYPILGDRQLMTILISVIVIFPFNVFRSIGTLARWSAFAVFLLPIMVLTVLIRAPFYAGQHDVPLWSIGRDPVAATGMMSFAFVCSQVAFSNYLSQRNQSLNAWSKTSAFSTALSWAISISFAIVGYLSFGVDADANIFSCFPMDDHVINLGRLALGLSMILTVPMAFYPARDAIQKTLGLETAHRQPTNFQHYSMTVILFTMFLAIGVNIRSLGKVYSVVGGIASSFLAYIIPGYSYLKIFRPFKSVGTPAHPSELVPFAKPLTIQEENLAKEDLSMSWMLSVNSTVLMLFGSMVMALTAISAFK</sequence>
<evidence type="ECO:0000256" key="6">
    <source>
        <dbReference type="ARBA" id="ARBA00022989"/>
    </source>
</evidence>
<keyword evidence="4 8" id="KW-0812">Transmembrane</keyword>
<evidence type="ECO:0000256" key="8">
    <source>
        <dbReference type="SAM" id="Phobius"/>
    </source>
</evidence>
<dbReference type="InterPro" id="IPR013057">
    <property type="entry name" value="AA_transpt_TM"/>
</dbReference>
<feature type="transmembrane region" description="Helical" evidence="8">
    <location>
        <begin position="339"/>
        <end position="359"/>
    </location>
</feature>
<keyword evidence="7 8" id="KW-0472">Membrane</keyword>
<evidence type="ECO:0000256" key="1">
    <source>
        <dbReference type="ARBA" id="ARBA00004141"/>
    </source>
</evidence>
<dbReference type="PANTHER" id="PTHR22950">
    <property type="entry name" value="AMINO ACID TRANSPORTER"/>
    <property type="match status" value="1"/>
</dbReference>
<evidence type="ECO:0000256" key="2">
    <source>
        <dbReference type="ARBA" id="ARBA00008066"/>
    </source>
</evidence>
<feature type="transmembrane region" description="Helical" evidence="8">
    <location>
        <begin position="226"/>
        <end position="243"/>
    </location>
</feature>
<protein>
    <recommendedName>
        <fullName evidence="9">Amino acid transporter transmembrane domain-containing protein</fullName>
    </recommendedName>
</protein>
<dbReference type="OrthoDB" id="28208at2759"/>
<feature type="transmembrane region" description="Helical" evidence="8">
    <location>
        <begin position="156"/>
        <end position="174"/>
    </location>
</feature>
<dbReference type="PANTHER" id="PTHR22950:SF458">
    <property type="entry name" value="SODIUM-COUPLED NEUTRAL AMINO ACID TRANSPORTER 11-RELATED"/>
    <property type="match status" value="1"/>
</dbReference>
<dbReference type="InParanoid" id="A0A168NRA0"/>
<feature type="transmembrane region" description="Helical" evidence="8">
    <location>
        <begin position="255"/>
        <end position="278"/>
    </location>
</feature>
<dbReference type="EMBL" id="LT553500">
    <property type="protein sequence ID" value="SAM01042.1"/>
    <property type="molecule type" value="Genomic_DNA"/>
</dbReference>
<feature type="transmembrane region" description="Helical" evidence="8">
    <location>
        <begin position="365"/>
        <end position="387"/>
    </location>
</feature>
<dbReference type="GO" id="GO:0016020">
    <property type="term" value="C:membrane"/>
    <property type="evidence" value="ECO:0007669"/>
    <property type="project" value="UniProtKB-SubCell"/>
</dbReference>
<keyword evidence="11" id="KW-1185">Reference proteome</keyword>
<keyword evidence="5" id="KW-0029">Amino-acid transport</keyword>
<gene>
    <name evidence="10" type="primary">ABSGL_06778.1 scaffold 8673</name>
</gene>
<keyword evidence="3" id="KW-0813">Transport</keyword>
<feature type="transmembrane region" description="Helical" evidence="8">
    <location>
        <begin position="46"/>
        <end position="65"/>
    </location>
</feature>
<evidence type="ECO:0000256" key="4">
    <source>
        <dbReference type="ARBA" id="ARBA00022692"/>
    </source>
</evidence>
<evidence type="ECO:0000259" key="9">
    <source>
        <dbReference type="Pfam" id="PF01490"/>
    </source>
</evidence>
<dbReference type="STRING" id="4829.A0A168NRA0"/>
<accession>A0A168NRA0</accession>